<dbReference type="EMBL" id="AUPZ01000003">
    <property type="protein sequence ID" value="EQB40275.1"/>
    <property type="molecule type" value="Genomic_DNA"/>
</dbReference>
<dbReference type="OrthoDB" id="5323359at2"/>
<gene>
    <name evidence="3" type="ORF">M947_02760</name>
</gene>
<dbReference type="STRING" id="1172190.M947_02760"/>
<dbReference type="Gene3D" id="3.40.50.150">
    <property type="entry name" value="Vaccinia Virus protein VP39"/>
    <property type="match status" value="1"/>
</dbReference>
<dbReference type="InterPro" id="IPR029063">
    <property type="entry name" value="SAM-dependent_MTases_sf"/>
</dbReference>
<accession>T0JGT6</accession>
<dbReference type="PATRIC" id="fig|1172190.3.peg.539"/>
<dbReference type="Pfam" id="PF13649">
    <property type="entry name" value="Methyltransf_25"/>
    <property type="match status" value="1"/>
</dbReference>
<organism evidence="3 4">
    <name type="scientific">Sulfurimonas hongkongensis</name>
    <dbReference type="NCBI Taxonomy" id="1172190"/>
    <lineage>
        <taxon>Bacteria</taxon>
        <taxon>Pseudomonadati</taxon>
        <taxon>Campylobacterota</taxon>
        <taxon>Epsilonproteobacteria</taxon>
        <taxon>Campylobacterales</taxon>
        <taxon>Sulfurimonadaceae</taxon>
        <taxon>Sulfurimonas</taxon>
    </lineage>
</organism>
<comment type="caution">
    <text evidence="3">The sequence shown here is derived from an EMBL/GenBank/DDBJ whole genome shotgun (WGS) entry which is preliminary data.</text>
</comment>
<reference evidence="3 4" key="1">
    <citation type="submission" date="2013-07" db="EMBL/GenBank/DDBJ databases">
        <title>Sulfurimonas hongkongensis AST-10 Genome Sequencing.</title>
        <authorList>
            <person name="Cai L."/>
            <person name="Zhang T."/>
        </authorList>
    </citation>
    <scope>NUCLEOTIDE SEQUENCE [LARGE SCALE GENOMIC DNA]</scope>
    <source>
        <strain evidence="3 4">AST-10</strain>
    </source>
</reference>
<feature type="domain" description="Methyltransferase" evidence="2">
    <location>
        <begin position="39"/>
        <end position="124"/>
    </location>
</feature>
<keyword evidence="1" id="KW-0175">Coiled coil</keyword>
<dbReference type="AlphaFoldDB" id="T0JGT6"/>
<dbReference type="SUPFAM" id="SSF53335">
    <property type="entry name" value="S-adenosyl-L-methionine-dependent methyltransferases"/>
    <property type="match status" value="1"/>
</dbReference>
<feature type="coiled-coil region" evidence="1">
    <location>
        <begin position="151"/>
        <end position="178"/>
    </location>
</feature>
<evidence type="ECO:0000259" key="2">
    <source>
        <dbReference type="Pfam" id="PF13649"/>
    </source>
</evidence>
<dbReference type="CDD" id="cd02440">
    <property type="entry name" value="AdoMet_MTases"/>
    <property type="match status" value="1"/>
</dbReference>
<dbReference type="InterPro" id="IPR041698">
    <property type="entry name" value="Methyltransf_25"/>
</dbReference>
<dbReference type="RefSeq" id="WP_021286832.1">
    <property type="nucleotide sequence ID" value="NZ_AUPZ01000003.1"/>
</dbReference>
<proteinExistence type="predicted"/>
<sequence length="227" mass="26599">MKISSEFSKNALHYGSYNVIQNRVIKRLFEKLDYQPRKILDLGCGSGAVCRNIDWQYDNFTGVDFALGMLELHPKSKNIECIYGDFNDAALFQNRLEKNYEHIFSASALQWADDLERLFCEIKKLDARLSLAIFSSNTFKTLNKTANLTSILRSVDEIEELQKKYLDAEMEVVQYKLEFESSRDMFKYIKKSGVSASRKVLSYKETKRLMREYPLSYLEFEVVFIYK</sequence>
<evidence type="ECO:0000313" key="4">
    <source>
        <dbReference type="Proteomes" id="UP000015520"/>
    </source>
</evidence>
<dbReference type="eggNOG" id="COG4106">
    <property type="taxonomic scope" value="Bacteria"/>
</dbReference>
<dbReference type="Proteomes" id="UP000015520">
    <property type="component" value="Unassembled WGS sequence"/>
</dbReference>
<name>T0JGT6_9BACT</name>
<protein>
    <recommendedName>
        <fullName evidence="2">Methyltransferase domain-containing protein</fullName>
    </recommendedName>
</protein>
<evidence type="ECO:0000256" key="1">
    <source>
        <dbReference type="SAM" id="Coils"/>
    </source>
</evidence>
<evidence type="ECO:0000313" key="3">
    <source>
        <dbReference type="EMBL" id="EQB40275.1"/>
    </source>
</evidence>
<keyword evidence="4" id="KW-1185">Reference proteome</keyword>